<sequence length="73" mass="8468">MARNFVVTSKGSFPIHESKHKSSFLILYSIMWEATSPYLALHKKPLAGHRSFRRLLQITDHTVDVMENHLAEF</sequence>
<dbReference type="OrthoDB" id="10253408at2759"/>
<accession>A0A835V1M9</accession>
<gene>
    <name evidence="1" type="ORF">HPP92_012351</name>
</gene>
<keyword evidence="2" id="KW-1185">Reference proteome</keyword>
<evidence type="ECO:0000313" key="2">
    <source>
        <dbReference type="Proteomes" id="UP000636800"/>
    </source>
</evidence>
<evidence type="ECO:0000313" key="1">
    <source>
        <dbReference type="EMBL" id="KAG0481493.1"/>
    </source>
</evidence>
<comment type="caution">
    <text evidence="1">The sequence shown here is derived from an EMBL/GenBank/DDBJ whole genome shotgun (WGS) entry which is preliminary data.</text>
</comment>
<protein>
    <submittedName>
        <fullName evidence="1">Uncharacterized protein</fullName>
    </submittedName>
</protein>
<dbReference type="EMBL" id="JADCNL010000005">
    <property type="protein sequence ID" value="KAG0481493.1"/>
    <property type="molecule type" value="Genomic_DNA"/>
</dbReference>
<reference evidence="1 2" key="1">
    <citation type="journal article" date="2020" name="Nat. Food">
        <title>A phased Vanilla planifolia genome enables genetic improvement of flavour and production.</title>
        <authorList>
            <person name="Hasing T."/>
            <person name="Tang H."/>
            <person name="Brym M."/>
            <person name="Khazi F."/>
            <person name="Huang T."/>
            <person name="Chambers A.H."/>
        </authorList>
    </citation>
    <scope>NUCLEOTIDE SEQUENCE [LARGE SCALE GENOMIC DNA]</scope>
    <source>
        <tissue evidence="1">Leaf</tissue>
    </source>
</reference>
<organism evidence="1 2">
    <name type="scientific">Vanilla planifolia</name>
    <name type="common">Vanilla</name>
    <dbReference type="NCBI Taxonomy" id="51239"/>
    <lineage>
        <taxon>Eukaryota</taxon>
        <taxon>Viridiplantae</taxon>
        <taxon>Streptophyta</taxon>
        <taxon>Embryophyta</taxon>
        <taxon>Tracheophyta</taxon>
        <taxon>Spermatophyta</taxon>
        <taxon>Magnoliopsida</taxon>
        <taxon>Liliopsida</taxon>
        <taxon>Asparagales</taxon>
        <taxon>Orchidaceae</taxon>
        <taxon>Vanilloideae</taxon>
        <taxon>Vanilleae</taxon>
        <taxon>Vanilla</taxon>
    </lineage>
</organism>
<dbReference type="Proteomes" id="UP000636800">
    <property type="component" value="Chromosome 5"/>
</dbReference>
<proteinExistence type="predicted"/>
<name>A0A835V1M9_VANPL</name>
<dbReference type="AlphaFoldDB" id="A0A835V1M9"/>